<name>A0A917UDP7_9ACTN</name>
<gene>
    <name evidence="2" type="ORF">GCM10007977_104620</name>
</gene>
<evidence type="ECO:0000256" key="1">
    <source>
        <dbReference type="SAM" id="MobiDB-lite"/>
    </source>
</evidence>
<organism evidence="2 3">
    <name type="scientific">Dactylosporangium sucinum</name>
    <dbReference type="NCBI Taxonomy" id="1424081"/>
    <lineage>
        <taxon>Bacteria</taxon>
        <taxon>Bacillati</taxon>
        <taxon>Actinomycetota</taxon>
        <taxon>Actinomycetes</taxon>
        <taxon>Micromonosporales</taxon>
        <taxon>Micromonosporaceae</taxon>
        <taxon>Dactylosporangium</taxon>
    </lineage>
</organism>
<reference evidence="2" key="2">
    <citation type="submission" date="2020-09" db="EMBL/GenBank/DDBJ databases">
        <authorList>
            <person name="Sun Q."/>
            <person name="Ohkuma M."/>
        </authorList>
    </citation>
    <scope>NUCLEOTIDE SEQUENCE</scope>
    <source>
        <strain evidence="2">JCM 19831</strain>
    </source>
</reference>
<keyword evidence="3" id="KW-1185">Reference proteome</keyword>
<evidence type="ECO:0000313" key="2">
    <source>
        <dbReference type="EMBL" id="GGM85855.1"/>
    </source>
</evidence>
<evidence type="ECO:0000313" key="3">
    <source>
        <dbReference type="Proteomes" id="UP000642070"/>
    </source>
</evidence>
<protein>
    <submittedName>
        <fullName evidence="2">Uncharacterized protein</fullName>
    </submittedName>
</protein>
<dbReference type="EMBL" id="BMPI01000103">
    <property type="protein sequence ID" value="GGM85855.1"/>
    <property type="molecule type" value="Genomic_DNA"/>
</dbReference>
<sequence length="91" mass="9676">MSGKNVEAVPAPVGTETGTAYFPRYLFPPEQARQVVSRSRRPRDRSTGVDPSVPVTERRLIPPADEGGSPGRPGSRTSAPAEIGNVSCLET</sequence>
<accession>A0A917UDP7</accession>
<dbReference type="Proteomes" id="UP000642070">
    <property type="component" value="Unassembled WGS sequence"/>
</dbReference>
<feature type="region of interest" description="Disordered" evidence="1">
    <location>
        <begin position="33"/>
        <end position="91"/>
    </location>
</feature>
<feature type="region of interest" description="Disordered" evidence="1">
    <location>
        <begin position="1"/>
        <end position="21"/>
    </location>
</feature>
<comment type="caution">
    <text evidence="2">The sequence shown here is derived from an EMBL/GenBank/DDBJ whole genome shotgun (WGS) entry which is preliminary data.</text>
</comment>
<proteinExistence type="predicted"/>
<reference evidence="2" key="1">
    <citation type="journal article" date="2014" name="Int. J. Syst. Evol. Microbiol.">
        <title>Complete genome sequence of Corynebacterium casei LMG S-19264T (=DSM 44701T), isolated from a smear-ripened cheese.</title>
        <authorList>
            <consortium name="US DOE Joint Genome Institute (JGI-PGF)"/>
            <person name="Walter F."/>
            <person name="Albersmeier A."/>
            <person name="Kalinowski J."/>
            <person name="Ruckert C."/>
        </authorList>
    </citation>
    <scope>NUCLEOTIDE SEQUENCE</scope>
    <source>
        <strain evidence="2">JCM 19831</strain>
    </source>
</reference>
<dbReference type="AlphaFoldDB" id="A0A917UDP7"/>